<dbReference type="SUPFAM" id="SSF54919">
    <property type="entry name" value="Nucleoside diphosphate kinase, NDK"/>
    <property type="match status" value="1"/>
</dbReference>
<dbReference type="EMBL" id="BORJ01000005">
    <property type="protein sequence ID" value="GIN96533.1"/>
    <property type="molecule type" value="Genomic_DNA"/>
</dbReference>
<dbReference type="Proteomes" id="UP000680670">
    <property type="component" value="Unassembled WGS sequence"/>
</dbReference>
<keyword evidence="8" id="KW-0460">Magnesium</keyword>
<feature type="binding site" evidence="8 9">
    <location>
        <position position="133"/>
    </location>
    <ligand>
        <name>ATP</name>
        <dbReference type="ChEBI" id="CHEBI:30616"/>
    </ligand>
</feature>
<feature type="modified residue" description="Phosphothreonine" evidence="8">
    <location>
        <position position="112"/>
    </location>
</feature>
<dbReference type="InterPro" id="IPR001564">
    <property type="entry name" value="Nucleoside_diP_kinase"/>
</dbReference>
<evidence type="ECO:0000256" key="6">
    <source>
        <dbReference type="ARBA" id="ARBA00022840"/>
    </source>
</evidence>
<evidence type="ECO:0000256" key="11">
    <source>
        <dbReference type="RuleBase" id="RU004013"/>
    </source>
</evidence>
<keyword evidence="8" id="KW-0479">Metal-binding</keyword>
<proteinExistence type="inferred from homology"/>
<dbReference type="EC" id="2.7.4.6" evidence="8 11"/>
<keyword evidence="5 8" id="KW-0418">Kinase</keyword>
<dbReference type="CDD" id="cd04413">
    <property type="entry name" value="NDPk_I"/>
    <property type="match status" value="1"/>
</dbReference>
<evidence type="ECO:0000256" key="3">
    <source>
        <dbReference type="ARBA" id="ARBA00022679"/>
    </source>
</evidence>
<accession>A0ABQ4KWV9</accession>
<keyword evidence="14" id="KW-1185">Reference proteome</keyword>
<keyword evidence="8" id="KW-0597">Phosphoprotein</keyword>
<feature type="binding site" evidence="8 9">
    <location>
        <position position="112"/>
    </location>
    <ligand>
        <name>ATP</name>
        <dbReference type="ChEBI" id="CHEBI:30616"/>
    </ligand>
</feature>
<reference evidence="13 14" key="1">
    <citation type="submission" date="2021-03" db="EMBL/GenBank/DDBJ databases">
        <title>Antimicrobial resistance genes in bacteria isolated from Japanese honey, and their potential for conferring macrolide and lincosamide resistance in the American foulbrood pathogen Paenibacillus larvae.</title>
        <authorList>
            <person name="Okamoto M."/>
            <person name="Kumagai M."/>
            <person name="Kanamori H."/>
            <person name="Takamatsu D."/>
        </authorList>
    </citation>
    <scope>NUCLEOTIDE SEQUENCE [LARGE SCALE GENOMIC DNA]</scope>
    <source>
        <strain evidence="13 14">J6TS1</strain>
    </source>
</reference>
<feature type="binding site" evidence="8 9">
    <location>
        <position position="78"/>
    </location>
    <ligand>
        <name>ATP</name>
        <dbReference type="ChEBI" id="CHEBI:30616"/>
    </ligand>
</feature>
<comment type="catalytic activity">
    <reaction evidence="8 11">
        <text>a 2'-deoxyribonucleoside 5'-diphosphate + ATP = a 2'-deoxyribonucleoside 5'-triphosphate + ADP</text>
        <dbReference type="Rhea" id="RHEA:44640"/>
        <dbReference type="ChEBI" id="CHEBI:30616"/>
        <dbReference type="ChEBI" id="CHEBI:61560"/>
        <dbReference type="ChEBI" id="CHEBI:73316"/>
        <dbReference type="ChEBI" id="CHEBI:456216"/>
        <dbReference type="EC" id="2.7.4.6"/>
    </reaction>
</comment>
<gene>
    <name evidence="8 13" type="primary">ndk</name>
    <name evidence="13" type="ORF">J6TS1_24030</name>
</gene>
<dbReference type="GO" id="GO:0016301">
    <property type="term" value="F:kinase activity"/>
    <property type="evidence" value="ECO:0007669"/>
    <property type="project" value="UniProtKB-KW"/>
</dbReference>
<dbReference type="InterPro" id="IPR034907">
    <property type="entry name" value="NDK-like_dom"/>
</dbReference>
<dbReference type="PROSITE" id="PS00469">
    <property type="entry name" value="NDPK"/>
    <property type="match status" value="1"/>
</dbReference>
<evidence type="ECO:0000256" key="9">
    <source>
        <dbReference type="PROSITE-ProRule" id="PRU00706"/>
    </source>
</evidence>
<evidence type="ECO:0000256" key="10">
    <source>
        <dbReference type="RuleBase" id="RU004011"/>
    </source>
</evidence>
<comment type="subcellular location">
    <subcellularLocation>
        <location evidence="8">Cytoplasm</location>
    </subcellularLocation>
</comment>
<dbReference type="PANTHER" id="PTHR11349">
    <property type="entry name" value="NUCLEOSIDE DIPHOSPHATE KINASE"/>
    <property type="match status" value="1"/>
</dbReference>
<evidence type="ECO:0000256" key="8">
    <source>
        <dbReference type="HAMAP-Rule" id="MF_00451"/>
    </source>
</evidence>
<dbReference type="SMART" id="SM00562">
    <property type="entry name" value="NDK"/>
    <property type="match status" value="1"/>
</dbReference>
<evidence type="ECO:0000259" key="12">
    <source>
        <dbReference type="SMART" id="SM00562"/>
    </source>
</evidence>
<evidence type="ECO:0000256" key="7">
    <source>
        <dbReference type="ARBA" id="ARBA00023080"/>
    </source>
</evidence>
<dbReference type="PRINTS" id="PR01243">
    <property type="entry name" value="NUCDPKINASE"/>
</dbReference>
<feature type="binding site" evidence="8 9">
    <location>
        <position position="30"/>
    </location>
    <ligand>
        <name>ATP</name>
        <dbReference type="ChEBI" id="CHEBI:30616"/>
    </ligand>
</feature>
<comment type="caution">
    <text evidence="13">The sequence shown here is derived from an EMBL/GenBank/DDBJ whole genome shotgun (WGS) entry which is preliminary data.</text>
</comment>
<comment type="subunit">
    <text evidence="8">Homotetramer.</text>
</comment>
<evidence type="ECO:0000313" key="13">
    <source>
        <dbReference type="EMBL" id="GIN96533.1"/>
    </source>
</evidence>
<dbReference type="Gene3D" id="3.30.70.141">
    <property type="entry name" value="Nucleoside diphosphate kinase-like domain"/>
    <property type="match status" value="1"/>
</dbReference>
<sequence>MILSFLSFKEKDTDIMAGVTFMEKTFLMVKPDGVQRELIGEIVSRFEKKGFQLIGAKLMNISNELASEHYGEHKERPFFGELVEFITSGPVFAMVWQGENVIATARQMMGSTNPADAAPGTIRGDFGVTVGKNIIHGSDSPESAKREIGLFFNDSELIEYSKLSNNWIY</sequence>
<comment type="catalytic activity">
    <reaction evidence="8">
        <text>a ribonucleoside 5'-diphosphate + ATP = a ribonucleoside 5'-triphosphate + ADP</text>
        <dbReference type="Rhea" id="RHEA:18113"/>
        <dbReference type="ChEBI" id="CHEBI:30616"/>
        <dbReference type="ChEBI" id="CHEBI:57930"/>
        <dbReference type="ChEBI" id="CHEBI:61557"/>
        <dbReference type="ChEBI" id="CHEBI:456216"/>
        <dbReference type="EC" id="2.7.4.6"/>
    </reaction>
</comment>
<protein>
    <recommendedName>
        <fullName evidence="8 11">Nucleoside diphosphate kinase</fullName>
        <shortName evidence="8">NDK</shortName>
        <shortName evidence="8">NDP kinase</shortName>
        <ecNumber evidence="8 11">2.7.4.6</ecNumber>
    </recommendedName>
    <alternativeName>
        <fullName evidence="8">Nucleoside-2-P kinase</fullName>
    </alternativeName>
</protein>
<feature type="active site" description="Pros-phosphohistidine intermediate" evidence="8 9">
    <location>
        <position position="136"/>
    </location>
</feature>
<evidence type="ECO:0000256" key="1">
    <source>
        <dbReference type="ARBA" id="ARBA00001946"/>
    </source>
</evidence>
<dbReference type="PROSITE" id="PS51374">
    <property type="entry name" value="NDPK_LIKE"/>
    <property type="match status" value="1"/>
</dbReference>
<keyword evidence="7 8" id="KW-0546">Nucleotide metabolism</keyword>
<dbReference type="InterPro" id="IPR036850">
    <property type="entry name" value="NDK-like_dom_sf"/>
</dbReference>
<evidence type="ECO:0000256" key="2">
    <source>
        <dbReference type="ARBA" id="ARBA00008142"/>
    </source>
</evidence>
<comment type="cofactor">
    <cofactor evidence="1 8">
        <name>Mg(2+)</name>
        <dbReference type="ChEBI" id="CHEBI:18420"/>
    </cofactor>
</comment>
<feature type="binding site" evidence="8 9">
    <location>
        <position position="123"/>
    </location>
    <ligand>
        <name>ATP</name>
        <dbReference type="ChEBI" id="CHEBI:30616"/>
    </ligand>
</feature>
<evidence type="ECO:0000313" key="14">
    <source>
        <dbReference type="Proteomes" id="UP000680670"/>
    </source>
</evidence>
<feature type="domain" description="Nucleoside diphosphate kinase-like" evidence="12">
    <location>
        <begin position="22"/>
        <end position="159"/>
    </location>
</feature>
<keyword evidence="3 8" id="KW-0808">Transferase</keyword>
<keyword evidence="4 8" id="KW-0547">Nucleotide-binding</keyword>
<evidence type="ECO:0000256" key="5">
    <source>
        <dbReference type="ARBA" id="ARBA00022777"/>
    </source>
</evidence>
<feature type="binding site" evidence="8 9">
    <location>
        <position position="106"/>
    </location>
    <ligand>
        <name>ATP</name>
        <dbReference type="ChEBI" id="CHEBI:30616"/>
    </ligand>
</feature>
<comment type="function">
    <text evidence="8">Major role in the synthesis of nucleoside triphosphates other than ATP. The ATP gamma phosphate is transferred to the NDP beta phosphate via a ping-pong mechanism, using a phosphorylated active-site intermediate.</text>
</comment>
<feature type="modified residue" description="Phosphoserine" evidence="8">
    <location>
        <position position="143"/>
    </location>
</feature>
<dbReference type="InterPro" id="IPR023005">
    <property type="entry name" value="Nucleoside_diP_kinase_AS"/>
</dbReference>
<keyword evidence="6 8" id="KW-0067">ATP-binding</keyword>
<keyword evidence="8" id="KW-0963">Cytoplasm</keyword>
<comment type="similarity">
    <text evidence="2 8 9 10">Belongs to the NDK family.</text>
</comment>
<dbReference type="Pfam" id="PF00334">
    <property type="entry name" value="NDK"/>
    <property type="match status" value="1"/>
</dbReference>
<organism evidence="13 14">
    <name type="scientific">Siminovitchia terrae</name>
    <name type="common">Bacillus terrae</name>
    <dbReference type="NCBI Taxonomy" id="1914933"/>
    <lineage>
        <taxon>Bacteria</taxon>
        <taxon>Bacillati</taxon>
        <taxon>Bacillota</taxon>
        <taxon>Bacilli</taxon>
        <taxon>Bacillales</taxon>
        <taxon>Bacillaceae</taxon>
        <taxon>Siminovitchia</taxon>
    </lineage>
</organism>
<evidence type="ECO:0000256" key="4">
    <source>
        <dbReference type="ARBA" id="ARBA00022741"/>
    </source>
</evidence>
<name>A0ABQ4KWV9_SIMTE</name>
<dbReference type="HAMAP" id="MF_00451">
    <property type="entry name" value="NDP_kinase"/>
    <property type="match status" value="1"/>
</dbReference>
<dbReference type="NCBIfam" id="NF001908">
    <property type="entry name" value="PRK00668.1"/>
    <property type="match status" value="1"/>
</dbReference>